<gene>
    <name evidence="2" type="ORF">C8R41DRAFT_782083</name>
</gene>
<name>A0ABQ8UXR7_9AGAR</name>
<dbReference type="PANTHER" id="PTHR46791:SF5">
    <property type="entry name" value="CLR5 DOMAIN-CONTAINING PROTEIN-RELATED"/>
    <property type="match status" value="1"/>
</dbReference>
<keyword evidence="3" id="KW-1185">Reference proteome</keyword>
<reference evidence="2" key="1">
    <citation type="submission" date="2022-08" db="EMBL/GenBank/DDBJ databases">
        <title>A Global Phylogenomic Analysis of the Shiitake Genus Lentinula.</title>
        <authorList>
            <consortium name="DOE Joint Genome Institute"/>
            <person name="Sierra-Patev S."/>
            <person name="Min B."/>
            <person name="Naranjo-Ortiz M."/>
            <person name="Looney B."/>
            <person name="Konkel Z."/>
            <person name="Slot J.C."/>
            <person name="Sakamoto Y."/>
            <person name="Steenwyk J.L."/>
            <person name="Rokas A."/>
            <person name="Carro J."/>
            <person name="Camarero S."/>
            <person name="Ferreira P."/>
            <person name="Molpeceres G."/>
            <person name="Ruiz-Duenas F.J."/>
            <person name="Serrano A."/>
            <person name="Henrissat B."/>
            <person name="Drula E."/>
            <person name="Hughes K.W."/>
            <person name="Mata J.L."/>
            <person name="Ishikawa N.K."/>
            <person name="Vargas-Isla R."/>
            <person name="Ushijima S."/>
            <person name="Smith C.A."/>
            <person name="Ahrendt S."/>
            <person name="Andreopoulos W."/>
            <person name="He G."/>
            <person name="Labutti K."/>
            <person name="Lipzen A."/>
            <person name="Ng V."/>
            <person name="Riley R."/>
            <person name="Sandor L."/>
            <person name="Barry K."/>
            <person name="Martinez A.T."/>
            <person name="Xiao Y."/>
            <person name="Gibbons J.G."/>
            <person name="Terashima K."/>
            <person name="Grigoriev I.V."/>
            <person name="Hibbett D.S."/>
        </authorList>
    </citation>
    <scope>NUCLEOTIDE SEQUENCE</scope>
    <source>
        <strain evidence="2">RHP3577 ss4</strain>
    </source>
</reference>
<dbReference type="EMBL" id="JANVFT010000130">
    <property type="protein sequence ID" value="KAJ4465130.1"/>
    <property type="molecule type" value="Genomic_DNA"/>
</dbReference>
<evidence type="ECO:0000313" key="2">
    <source>
        <dbReference type="EMBL" id="KAJ4465130.1"/>
    </source>
</evidence>
<sequence>MGFLGEHGLKIQRRRAIGSLQRVDRLGRALRKKNLINRQEYKVKRPNALWHGDGCHKLILWGYVIHAFVDGFSRTVRIFFFSITFLLNLSCL</sequence>
<evidence type="ECO:0000313" key="3">
    <source>
        <dbReference type="Proteomes" id="UP001150217"/>
    </source>
</evidence>
<accession>A0ABQ8UXR7</accession>
<dbReference type="Pfam" id="PF24764">
    <property type="entry name" value="rva_4"/>
    <property type="match status" value="1"/>
</dbReference>
<dbReference type="PANTHER" id="PTHR46791">
    <property type="entry name" value="EXPRESSED PROTEIN"/>
    <property type="match status" value="1"/>
</dbReference>
<dbReference type="Proteomes" id="UP001150217">
    <property type="component" value="Unassembled WGS sequence"/>
</dbReference>
<feature type="domain" description="Integrase core" evidence="1">
    <location>
        <begin position="41"/>
        <end position="78"/>
    </location>
</feature>
<evidence type="ECO:0000259" key="1">
    <source>
        <dbReference type="Pfam" id="PF24764"/>
    </source>
</evidence>
<organism evidence="2 3">
    <name type="scientific">Lentinula lateritia</name>
    <dbReference type="NCBI Taxonomy" id="40482"/>
    <lineage>
        <taxon>Eukaryota</taxon>
        <taxon>Fungi</taxon>
        <taxon>Dikarya</taxon>
        <taxon>Basidiomycota</taxon>
        <taxon>Agaricomycotina</taxon>
        <taxon>Agaricomycetes</taxon>
        <taxon>Agaricomycetidae</taxon>
        <taxon>Agaricales</taxon>
        <taxon>Marasmiineae</taxon>
        <taxon>Omphalotaceae</taxon>
        <taxon>Lentinula</taxon>
    </lineage>
</organism>
<protein>
    <recommendedName>
        <fullName evidence="1">Integrase core domain-containing protein</fullName>
    </recommendedName>
</protein>
<comment type="caution">
    <text evidence="2">The sequence shown here is derived from an EMBL/GenBank/DDBJ whole genome shotgun (WGS) entry which is preliminary data.</text>
</comment>
<dbReference type="InterPro" id="IPR058913">
    <property type="entry name" value="Integrase_dom_put"/>
</dbReference>
<proteinExistence type="predicted"/>